<dbReference type="AlphaFoldDB" id="A0A917EZR9"/>
<dbReference type="SUPFAM" id="SSF48498">
    <property type="entry name" value="Tetracyclin repressor-like, C-terminal domain"/>
    <property type="match status" value="1"/>
</dbReference>
<keyword evidence="3" id="KW-0804">Transcription</keyword>
<evidence type="ECO:0000256" key="1">
    <source>
        <dbReference type="ARBA" id="ARBA00023015"/>
    </source>
</evidence>
<organism evidence="6 7">
    <name type="scientific">Subtercola lobariae</name>
    <dbReference type="NCBI Taxonomy" id="1588641"/>
    <lineage>
        <taxon>Bacteria</taxon>
        <taxon>Bacillati</taxon>
        <taxon>Actinomycetota</taxon>
        <taxon>Actinomycetes</taxon>
        <taxon>Micrococcales</taxon>
        <taxon>Microbacteriaceae</taxon>
        <taxon>Subtercola</taxon>
    </lineage>
</organism>
<accession>A0A917EZR9</accession>
<keyword evidence="1" id="KW-0805">Transcription regulation</keyword>
<evidence type="ECO:0000256" key="4">
    <source>
        <dbReference type="PROSITE-ProRule" id="PRU00335"/>
    </source>
</evidence>
<evidence type="ECO:0000256" key="3">
    <source>
        <dbReference type="ARBA" id="ARBA00023163"/>
    </source>
</evidence>
<name>A0A917EZR9_9MICO</name>
<dbReference type="GO" id="GO:0000976">
    <property type="term" value="F:transcription cis-regulatory region binding"/>
    <property type="evidence" value="ECO:0007669"/>
    <property type="project" value="TreeGrafter"/>
</dbReference>
<gene>
    <name evidence="6" type="ORF">GCM10011399_24340</name>
</gene>
<protein>
    <submittedName>
        <fullName evidence="6">TetR family transcriptional regulator</fullName>
    </submittedName>
</protein>
<keyword evidence="7" id="KW-1185">Reference proteome</keyword>
<dbReference type="Proteomes" id="UP000598775">
    <property type="component" value="Unassembled WGS sequence"/>
</dbReference>
<dbReference type="InterPro" id="IPR036271">
    <property type="entry name" value="Tet_transcr_reg_TetR-rel_C_sf"/>
</dbReference>
<dbReference type="Gene3D" id="1.10.10.60">
    <property type="entry name" value="Homeodomain-like"/>
    <property type="match status" value="1"/>
</dbReference>
<evidence type="ECO:0000256" key="2">
    <source>
        <dbReference type="ARBA" id="ARBA00023125"/>
    </source>
</evidence>
<dbReference type="PROSITE" id="PS50977">
    <property type="entry name" value="HTH_TETR_2"/>
    <property type="match status" value="1"/>
</dbReference>
<comment type="caution">
    <text evidence="6">The sequence shown here is derived from an EMBL/GenBank/DDBJ whole genome shotgun (WGS) entry which is preliminary data.</text>
</comment>
<feature type="domain" description="HTH tetR-type" evidence="5">
    <location>
        <begin position="1"/>
        <end position="52"/>
    </location>
</feature>
<evidence type="ECO:0000259" key="5">
    <source>
        <dbReference type="PROSITE" id="PS50977"/>
    </source>
</evidence>
<dbReference type="Gene3D" id="1.10.357.10">
    <property type="entry name" value="Tetracycline Repressor, domain 2"/>
    <property type="match status" value="1"/>
</dbReference>
<evidence type="ECO:0000313" key="7">
    <source>
        <dbReference type="Proteomes" id="UP000598775"/>
    </source>
</evidence>
<feature type="DNA-binding region" description="H-T-H motif" evidence="4">
    <location>
        <begin position="15"/>
        <end position="34"/>
    </location>
</feature>
<dbReference type="PANTHER" id="PTHR30055:SF148">
    <property type="entry name" value="TETR-FAMILY TRANSCRIPTIONAL REGULATOR"/>
    <property type="match status" value="1"/>
</dbReference>
<dbReference type="InterPro" id="IPR011075">
    <property type="entry name" value="TetR_C"/>
</dbReference>
<dbReference type="SUPFAM" id="SSF46689">
    <property type="entry name" value="Homeodomain-like"/>
    <property type="match status" value="1"/>
</dbReference>
<dbReference type="InterPro" id="IPR001647">
    <property type="entry name" value="HTH_TetR"/>
</dbReference>
<dbReference type="GO" id="GO:0003700">
    <property type="term" value="F:DNA-binding transcription factor activity"/>
    <property type="evidence" value="ECO:0007669"/>
    <property type="project" value="TreeGrafter"/>
</dbReference>
<dbReference type="EMBL" id="BMGP01000004">
    <property type="protein sequence ID" value="GGF30289.1"/>
    <property type="molecule type" value="Genomic_DNA"/>
</dbReference>
<dbReference type="InterPro" id="IPR050109">
    <property type="entry name" value="HTH-type_TetR-like_transc_reg"/>
</dbReference>
<sequence>MAATHELMGEGGAVSMEAIAKRAGVSKETLYRWWPSKTSVVLDALAERGQSTIPLPDTGTLRGDLAAFLRSTADSADPATRHLLRAIAAAAANDLDAAAEIRTRFISARRAALNRVLARAATRGEVIASNADTLLDLIYGSLWYRLIFDVGPLDHTWADDIAAAIAPAP</sequence>
<dbReference type="Pfam" id="PF16859">
    <property type="entry name" value="TetR_C_11"/>
    <property type="match status" value="1"/>
</dbReference>
<keyword evidence="2 4" id="KW-0238">DNA-binding</keyword>
<evidence type="ECO:0000313" key="6">
    <source>
        <dbReference type="EMBL" id="GGF30289.1"/>
    </source>
</evidence>
<proteinExistence type="predicted"/>
<dbReference type="PANTHER" id="PTHR30055">
    <property type="entry name" value="HTH-TYPE TRANSCRIPTIONAL REGULATOR RUTR"/>
    <property type="match status" value="1"/>
</dbReference>
<dbReference type="Pfam" id="PF00440">
    <property type="entry name" value="TetR_N"/>
    <property type="match status" value="1"/>
</dbReference>
<reference evidence="6 7" key="1">
    <citation type="journal article" date="2014" name="Int. J. Syst. Evol. Microbiol.">
        <title>Complete genome sequence of Corynebacterium casei LMG S-19264T (=DSM 44701T), isolated from a smear-ripened cheese.</title>
        <authorList>
            <consortium name="US DOE Joint Genome Institute (JGI-PGF)"/>
            <person name="Walter F."/>
            <person name="Albersmeier A."/>
            <person name="Kalinowski J."/>
            <person name="Ruckert C."/>
        </authorList>
    </citation>
    <scope>NUCLEOTIDE SEQUENCE [LARGE SCALE GENOMIC DNA]</scope>
    <source>
        <strain evidence="6 7">CGMCC 1.12976</strain>
    </source>
</reference>
<dbReference type="InterPro" id="IPR009057">
    <property type="entry name" value="Homeodomain-like_sf"/>
</dbReference>